<dbReference type="EMBL" id="CBTK010000057">
    <property type="protein sequence ID" value="CDH44078.1"/>
    <property type="molecule type" value="Genomic_DNA"/>
</dbReference>
<gene>
    <name evidence="1" type="ORF">BN874_150011</name>
</gene>
<protein>
    <recommendedName>
        <fullName evidence="3">VWA domain-containing protein</fullName>
    </recommendedName>
</protein>
<evidence type="ECO:0000313" key="1">
    <source>
        <dbReference type="EMBL" id="CDH44078.1"/>
    </source>
</evidence>
<proteinExistence type="predicted"/>
<sequence length="304" mass="33402">MGTARWDATDWSAYAASTTHKTTDAVFAARAIDPELNPLGVALRESRDSALNPASTAIIVGLDVTGSMGMIADTLARQGLGTMVEEILARQPVSDPHILIAGIGDVLYDRAPLQVTQFEADIRIARQLEKLWLEKGGGGNACESYTLPWYFAALHTSIDCFEKRGQKGYLFTVGDEEPPADLPAAAIARFLGDRVARDFDSRELLTLVSRQYHIFHVIVEEGSHARHDPHGVRNRWTDLLGQRVISLSDHRKLAEVIVSTIEVNEGRDRDRVIKSWSGKTAVVVRRAVGALQPAPTRNVGVVRF</sequence>
<dbReference type="Proteomes" id="UP000019184">
    <property type="component" value="Unassembled WGS sequence"/>
</dbReference>
<evidence type="ECO:0008006" key="3">
    <source>
        <dbReference type="Google" id="ProtNLM"/>
    </source>
</evidence>
<comment type="caution">
    <text evidence="1">The sequence shown here is derived from an EMBL/GenBank/DDBJ whole genome shotgun (WGS) entry which is preliminary data.</text>
</comment>
<dbReference type="AlphaFoldDB" id="A0A7U7G918"/>
<dbReference type="OrthoDB" id="4366615at2"/>
<name>A0A7U7G918_9GAMM</name>
<evidence type="ECO:0000313" key="2">
    <source>
        <dbReference type="Proteomes" id="UP000019184"/>
    </source>
</evidence>
<reference evidence="1 2" key="1">
    <citation type="journal article" date="2014" name="ISME J.">
        <title>Candidatus Competibacter-lineage genomes retrieved from metagenomes reveal functional metabolic diversity.</title>
        <authorList>
            <person name="McIlroy S.J."/>
            <person name="Albertsen M."/>
            <person name="Andresen E.K."/>
            <person name="Saunders A.M."/>
            <person name="Kristiansen R."/>
            <person name="Stokholm-Bjerregaard M."/>
            <person name="Nielsen K.L."/>
            <person name="Nielsen P.H."/>
        </authorList>
    </citation>
    <scope>NUCLEOTIDE SEQUENCE [LARGE SCALE GENOMIC DNA]</scope>
    <source>
        <strain evidence="1 2">Run_B_J11</strain>
    </source>
</reference>
<accession>A0A7U7G918</accession>
<keyword evidence="2" id="KW-1185">Reference proteome</keyword>
<organism evidence="1 2">
    <name type="scientific">Candidatus Contendobacter odensis Run_B_J11</name>
    <dbReference type="NCBI Taxonomy" id="1400861"/>
    <lineage>
        <taxon>Bacteria</taxon>
        <taxon>Pseudomonadati</taxon>
        <taxon>Pseudomonadota</taxon>
        <taxon>Gammaproteobacteria</taxon>
        <taxon>Candidatus Competibacteraceae</taxon>
        <taxon>Candidatus Contendibacter</taxon>
    </lineage>
</organism>
<dbReference type="RefSeq" id="WP_034431233.1">
    <property type="nucleotide sequence ID" value="NZ_CBTK010000057.1"/>
</dbReference>